<dbReference type="PRINTS" id="PR01130">
    <property type="entry name" value="DERENTRNSPRT"/>
</dbReference>
<accession>A0ABD0PXF4</accession>
<sequence>PGKDSIWLPILVIARLVFVPLFMLCNVQPRTNLPVLFAHDAWYIVFMILFSFSNGYLASLCMCFGP</sequence>
<evidence type="ECO:0000313" key="9">
    <source>
        <dbReference type="Proteomes" id="UP001529510"/>
    </source>
</evidence>
<keyword evidence="5 7" id="KW-1133">Transmembrane helix</keyword>
<keyword evidence="9" id="KW-1185">Reference proteome</keyword>
<dbReference type="InterPro" id="IPR002259">
    <property type="entry name" value="Eqnu_transpt"/>
</dbReference>
<keyword evidence="6 7" id="KW-0472">Membrane</keyword>
<organism evidence="8 9">
    <name type="scientific">Cirrhinus mrigala</name>
    <name type="common">Mrigala</name>
    <dbReference type="NCBI Taxonomy" id="683832"/>
    <lineage>
        <taxon>Eukaryota</taxon>
        <taxon>Metazoa</taxon>
        <taxon>Chordata</taxon>
        <taxon>Craniata</taxon>
        <taxon>Vertebrata</taxon>
        <taxon>Euteleostomi</taxon>
        <taxon>Actinopterygii</taxon>
        <taxon>Neopterygii</taxon>
        <taxon>Teleostei</taxon>
        <taxon>Ostariophysi</taxon>
        <taxon>Cypriniformes</taxon>
        <taxon>Cyprinidae</taxon>
        <taxon>Labeoninae</taxon>
        <taxon>Labeonini</taxon>
        <taxon>Cirrhinus</taxon>
    </lineage>
</organism>
<gene>
    <name evidence="8" type="ORF">M9458_027491</name>
</gene>
<evidence type="ECO:0000256" key="5">
    <source>
        <dbReference type="ARBA" id="ARBA00022989"/>
    </source>
</evidence>
<feature type="transmembrane region" description="Helical" evidence="7">
    <location>
        <begin position="7"/>
        <end position="29"/>
    </location>
</feature>
<protein>
    <submittedName>
        <fullName evidence="8">Uncharacterized protein</fullName>
    </submittedName>
</protein>
<keyword evidence="3" id="KW-0813">Transport</keyword>
<keyword evidence="4 7" id="KW-0812">Transmembrane</keyword>
<dbReference type="PANTHER" id="PTHR10332:SF9">
    <property type="entry name" value="EQUILIBRATIVE NUCLEOSIDE TRANSPORTER 1"/>
    <property type="match status" value="1"/>
</dbReference>
<dbReference type="GO" id="GO:0022857">
    <property type="term" value="F:transmembrane transporter activity"/>
    <property type="evidence" value="ECO:0007669"/>
    <property type="project" value="UniProtKB-ARBA"/>
</dbReference>
<comment type="similarity">
    <text evidence="2">Belongs to the SLC29A/ENT transporter (TC 2.A.57) family.</text>
</comment>
<feature type="non-terminal residue" evidence="8">
    <location>
        <position position="66"/>
    </location>
</feature>
<evidence type="ECO:0000256" key="7">
    <source>
        <dbReference type="SAM" id="Phobius"/>
    </source>
</evidence>
<feature type="transmembrane region" description="Helical" evidence="7">
    <location>
        <begin position="41"/>
        <end position="65"/>
    </location>
</feature>
<feature type="non-terminal residue" evidence="8">
    <location>
        <position position="1"/>
    </location>
</feature>
<dbReference type="Pfam" id="PF01733">
    <property type="entry name" value="Nucleoside_tran"/>
    <property type="match status" value="1"/>
</dbReference>
<evidence type="ECO:0000256" key="6">
    <source>
        <dbReference type="ARBA" id="ARBA00023136"/>
    </source>
</evidence>
<proteinExistence type="inferred from homology"/>
<dbReference type="GO" id="GO:0016020">
    <property type="term" value="C:membrane"/>
    <property type="evidence" value="ECO:0007669"/>
    <property type="project" value="UniProtKB-SubCell"/>
</dbReference>
<dbReference type="Proteomes" id="UP001529510">
    <property type="component" value="Unassembled WGS sequence"/>
</dbReference>
<comment type="subcellular location">
    <subcellularLocation>
        <location evidence="1">Membrane</location>
        <topology evidence="1">Multi-pass membrane protein</topology>
    </subcellularLocation>
</comment>
<name>A0ABD0PXF4_CIRMR</name>
<dbReference type="PANTHER" id="PTHR10332">
    <property type="entry name" value="EQUILIBRATIVE NUCLEOSIDE TRANSPORTER"/>
    <property type="match status" value="1"/>
</dbReference>
<evidence type="ECO:0000256" key="1">
    <source>
        <dbReference type="ARBA" id="ARBA00004141"/>
    </source>
</evidence>
<evidence type="ECO:0000256" key="4">
    <source>
        <dbReference type="ARBA" id="ARBA00022692"/>
    </source>
</evidence>
<evidence type="ECO:0000256" key="2">
    <source>
        <dbReference type="ARBA" id="ARBA00007965"/>
    </source>
</evidence>
<comment type="caution">
    <text evidence="8">The sequence shown here is derived from an EMBL/GenBank/DDBJ whole genome shotgun (WGS) entry which is preliminary data.</text>
</comment>
<dbReference type="EMBL" id="JAMKFB020000013">
    <property type="protein sequence ID" value="KAL0178597.1"/>
    <property type="molecule type" value="Genomic_DNA"/>
</dbReference>
<reference evidence="8 9" key="1">
    <citation type="submission" date="2024-05" db="EMBL/GenBank/DDBJ databases">
        <title>Genome sequencing and assembly of Indian major carp, Cirrhinus mrigala (Hamilton, 1822).</title>
        <authorList>
            <person name="Mohindra V."/>
            <person name="Chowdhury L.M."/>
            <person name="Lal K."/>
            <person name="Jena J.K."/>
        </authorList>
    </citation>
    <scope>NUCLEOTIDE SEQUENCE [LARGE SCALE GENOMIC DNA]</scope>
    <source>
        <strain evidence="8">CM1030</strain>
        <tissue evidence="8">Blood</tissue>
    </source>
</reference>
<evidence type="ECO:0000256" key="3">
    <source>
        <dbReference type="ARBA" id="ARBA00022448"/>
    </source>
</evidence>
<dbReference type="GO" id="GO:0015858">
    <property type="term" value="P:nucleoside transport"/>
    <property type="evidence" value="ECO:0007669"/>
    <property type="project" value="UniProtKB-ARBA"/>
</dbReference>
<dbReference type="AlphaFoldDB" id="A0ABD0PXF4"/>
<evidence type="ECO:0000313" key="8">
    <source>
        <dbReference type="EMBL" id="KAL0178597.1"/>
    </source>
</evidence>